<evidence type="ECO:0000313" key="1">
    <source>
        <dbReference type="EMBL" id="SHI23982.1"/>
    </source>
</evidence>
<dbReference type="PANTHER" id="PTHR10000">
    <property type="entry name" value="PHOSPHOSERINE PHOSPHATASE"/>
    <property type="match status" value="1"/>
</dbReference>
<dbReference type="EMBL" id="FQXU01000009">
    <property type="protein sequence ID" value="SHI23982.1"/>
    <property type="molecule type" value="Genomic_DNA"/>
</dbReference>
<dbReference type="SFLD" id="SFLDS00003">
    <property type="entry name" value="Haloacid_Dehalogenase"/>
    <property type="match status" value="1"/>
</dbReference>
<dbReference type="PROSITE" id="PS01229">
    <property type="entry name" value="COF_2"/>
    <property type="match status" value="1"/>
</dbReference>
<dbReference type="Proteomes" id="UP000184241">
    <property type="component" value="Unassembled WGS sequence"/>
</dbReference>
<dbReference type="InterPro" id="IPR036412">
    <property type="entry name" value="HAD-like_sf"/>
</dbReference>
<name>A0A1M5ZIE5_9CLOT</name>
<dbReference type="InterPro" id="IPR006379">
    <property type="entry name" value="HAD-SF_hydro_IIB"/>
</dbReference>
<sequence length="277" mass="31669">MYKLVAVDIDGTLLNDNKELTKETKRAINEATKLGVKVVITTGRIIQSVKELIEELGLEGEEEYVIANNGCTIYNTRDYSLVYEKSLKDKNLKEVYKKYKRKETVIEVHTLNGILTEDISEHEHQIDRYPDMEILQKDFQNDKIEDQKLVKILVKGDEKYIEELTKVVPRELHEKYAVVRSLDHLLEFMYKGSSKAKGLEVLGEILGIKREEIIAIGDGINDLEMIEYAGLGVAMGNAKEEVKKVANFITKSNEENGVAYTIEKFILKDRERNGRVG</sequence>
<dbReference type="PANTHER" id="PTHR10000:SF8">
    <property type="entry name" value="HAD SUPERFAMILY HYDROLASE-LIKE, TYPE 3"/>
    <property type="match status" value="1"/>
</dbReference>
<dbReference type="SFLD" id="SFLDG01140">
    <property type="entry name" value="C2.B:_Phosphomannomutase_and_P"/>
    <property type="match status" value="1"/>
</dbReference>
<dbReference type="Pfam" id="PF08282">
    <property type="entry name" value="Hydrolase_3"/>
    <property type="match status" value="1"/>
</dbReference>
<dbReference type="SUPFAM" id="SSF56784">
    <property type="entry name" value="HAD-like"/>
    <property type="match status" value="1"/>
</dbReference>
<reference evidence="1 2" key="1">
    <citation type="submission" date="2016-11" db="EMBL/GenBank/DDBJ databases">
        <authorList>
            <person name="Jaros S."/>
            <person name="Januszkiewicz K."/>
            <person name="Wedrychowicz H."/>
        </authorList>
    </citation>
    <scope>NUCLEOTIDE SEQUENCE [LARGE SCALE GENOMIC DNA]</scope>
    <source>
        <strain evidence="1 2">DSM 6191</strain>
    </source>
</reference>
<proteinExistence type="predicted"/>
<dbReference type="PROSITE" id="PS01228">
    <property type="entry name" value="COF_1"/>
    <property type="match status" value="1"/>
</dbReference>
<dbReference type="GO" id="GO:0005829">
    <property type="term" value="C:cytosol"/>
    <property type="evidence" value="ECO:0007669"/>
    <property type="project" value="TreeGrafter"/>
</dbReference>
<dbReference type="Gene3D" id="3.30.1240.10">
    <property type="match status" value="1"/>
</dbReference>
<accession>A0A1M5ZIE5</accession>
<dbReference type="InterPro" id="IPR023214">
    <property type="entry name" value="HAD_sf"/>
</dbReference>
<evidence type="ECO:0000313" key="2">
    <source>
        <dbReference type="Proteomes" id="UP000184241"/>
    </source>
</evidence>
<dbReference type="NCBIfam" id="TIGR00099">
    <property type="entry name" value="Cof-subfamily"/>
    <property type="match status" value="1"/>
</dbReference>
<dbReference type="SFLD" id="SFLDG01144">
    <property type="entry name" value="C2.B.4:_PGP_Like"/>
    <property type="match status" value="1"/>
</dbReference>
<dbReference type="NCBIfam" id="TIGR01484">
    <property type="entry name" value="HAD-SF-IIB"/>
    <property type="match status" value="1"/>
</dbReference>
<dbReference type="AlphaFoldDB" id="A0A1M5ZIE5"/>
<protein>
    <recommendedName>
        <fullName evidence="3">Haloacid dehalogenase-like hydrolase</fullName>
    </recommendedName>
</protein>
<dbReference type="CDD" id="cd07516">
    <property type="entry name" value="HAD_Pase"/>
    <property type="match status" value="1"/>
</dbReference>
<gene>
    <name evidence="1" type="ORF">SAMN02745941_02968</name>
</gene>
<dbReference type="InterPro" id="IPR000150">
    <property type="entry name" value="Cof"/>
</dbReference>
<dbReference type="Gene3D" id="3.40.50.1000">
    <property type="entry name" value="HAD superfamily/HAD-like"/>
    <property type="match status" value="1"/>
</dbReference>
<organism evidence="1 2">
    <name type="scientific">Clostridium intestinale DSM 6191</name>
    <dbReference type="NCBI Taxonomy" id="1121320"/>
    <lineage>
        <taxon>Bacteria</taxon>
        <taxon>Bacillati</taxon>
        <taxon>Bacillota</taxon>
        <taxon>Clostridia</taxon>
        <taxon>Eubacteriales</taxon>
        <taxon>Clostridiaceae</taxon>
        <taxon>Clostridium</taxon>
    </lineage>
</organism>
<dbReference type="GO" id="GO:0000287">
    <property type="term" value="F:magnesium ion binding"/>
    <property type="evidence" value="ECO:0007669"/>
    <property type="project" value="TreeGrafter"/>
</dbReference>
<dbReference type="RefSeq" id="WP_073020628.1">
    <property type="nucleotide sequence ID" value="NZ_FQXU01000009.1"/>
</dbReference>
<evidence type="ECO:0008006" key="3">
    <source>
        <dbReference type="Google" id="ProtNLM"/>
    </source>
</evidence>
<dbReference type="GO" id="GO:0016791">
    <property type="term" value="F:phosphatase activity"/>
    <property type="evidence" value="ECO:0007669"/>
    <property type="project" value="TreeGrafter"/>
</dbReference>